<dbReference type="SUPFAM" id="SSF52038">
    <property type="entry name" value="Barstar-related"/>
    <property type="match status" value="1"/>
</dbReference>
<protein>
    <submittedName>
        <fullName evidence="3">Barstar family protein</fullName>
    </submittedName>
</protein>
<accession>A0AA41U4X4</accession>
<reference evidence="3" key="1">
    <citation type="submission" date="2022-01" db="EMBL/GenBank/DDBJ databases">
        <title>Genome-Based Taxonomic Classification of the Phylum Actinobacteria.</title>
        <authorList>
            <person name="Gao Y."/>
        </authorList>
    </citation>
    <scope>NUCLEOTIDE SEQUENCE</scope>
    <source>
        <strain evidence="3">KLBMP 8922</strain>
    </source>
</reference>
<dbReference type="AlphaFoldDB" id="A0AA41U4X4"/>
<dbReference type="Proteomes" id="UP001165378">
    <property type="component" value="Unassembled WGS sequence"/>
</dbReference>
<dbReference type="InterPro" id="IPR000468">
    <property type="entry name" value="Barstar"/>
</dbReference>
<comment type="similarity">
    <text evidence="1">Belongs to the barstar family.</text>
</comment>
<name>A0AA41U4X4_9ACTN</name>
<dbReference type="Pfam" id="PF01337">
    <property type="entry name" value="Barstar"/>
    <property type="match status" value="1"/>
</dbReference>
<dbReference type="Gene3D" id="3.30.370.10">
    <property type="entry name" value="Barstar-like"/>
    <property type="match status" value="1"/>
</dbReference>
<evidence type="ECO:0000259" key="2">
    <source>
        <dbReference type="Pfam" id="PF01337"/>
    </source>
</evidence>
<dbReference type="InterPro" id="IPR035905">
    <property type="entry name" value="Barstar-like_sf"/>
</dbReference>
<evidence type="ECO:0000256" key="1">
    <source>
        <dbReference type="ARBA" id="ARBA00006845"/>
    </source>
</evidence>
<dbReference type="RefSeq" id="WP_235055932.1">
    <property type="nucleotide sequence ID" value="NZ_JAKFHA010000022.1"/>
</dbReference>
<evidence type="ECO:0000313" key="4">
    <source>
        <dbReference type="Proteomes" id="UP001165378"/>
    </source>
</evidence>
<comment type="caution">
    <text evidence="3">The sequence shown here is derived from an EMBL/GenBank/DDBJ whole genome shotgun (WGS) entry which is preliminary data.</text>
</comment>
<dbReference type="EMBL" id="JAKFHA010000022">
    <property type="protein sequence ID" value="MCF2531272.1"/>
    <property type="molecule type" value="Genomic_DNA"/>
</dbReference>
<keyword evidence="4" id="KW-1185">Reference proteome</keyword>
<gene>
    <name evidence="3" type="ORF">LZ495_29195</name>
</gene>
<feature type="domain" description="Barstar (barnase inhibitor)" evidence="2">
    <location>
        <begin position="46"/>
        <end position="138"/>
    </location>
</feature>
<sequence>MKRWHEVRNATPWTSGLLPGDLADVPHAAPAARMAESAAVHGWWSARLDLAGAADKAGFLAACGRDLALPDYYGANWDALWDCLTDETLLPPQRRRLIVVDRWRRFAERDPGDWSAGRNLLREAAGHWSGTTAALVVLIRI</sequence>
<proteinExistence type="inferred from homology"/>
<evidence type="ECO:0000313" key="3">
    <source>
        <dbReference type="EMBL" id="MCF2531272.1"/>
    </source>
</evidence>
<organism evidence="3 4">
    <name type="scientific">Yinghuangia soli</name>
    <dbReference type="NCBI Taxonomy" id="2908204"/>
    <lineage>
        <taxon>Bacteria</taxon>
        <taxon>Bacillati</taxon>
        <taxon>Actinomycetota</taxon>
        <taxon>Actinomycetes</taxon>
        <taxon>Kitasatosporales</taxon>
        <taxon>Streptomycetaceae</taxon>
        <taxon>Yinghuangia</taxon>
    </lineage>
</organism>